<organism evidence="12 13">
    <name type="scientific">Pinctada imbricata</name>
    <name type="common">Atlantic pearl-oyster</name>
    <name type="synonym">Pinctada martensii</name>
    <dbReference type="NCBI Taxonomy" id="66713"/>
    <lineage>
        <taxon>Eukaryota</taxon>
        <taxon>Metazoa</taxon>
        <taxon>Spiralia</taxon>
        <taxon>Lophotrochozoa</taxon>
        <taxon>Mollusca</taxon>
        <taxon>Bivalvia</taxon>
        <taxon>Autobranchia</taxon>
        <taxon>Pteriomorphia</taxon>
        <taxon>Pterioida</taxon>
        <taxon>Pterioidea</taxon>
        <taxon>Pteriidae</taxon>
        <taxon>Pinctada</taxon>
    </lineage>
</organism>
<keyword evidence="3" id="KW-0159">Chromosome partition</keyword>
<comment type="similarity">
    <text evidence="6">Belongs to the acetyltransferase family. NAA60 subfamily.</text>
</comment>
<evidence type="ECO:0000256" key="5">
    <source>
        <dbReference type="ARBA" id="ARBA00023315"/>
    </source>
</evidence>
<evidence type="ECO:0000313" key="13">
    <source>
        <dbReference type="Proteomes" id="UP001186944"/>
    </source>
</evidence>
<evidence type="ECO:0000256" key="3">
    <source>
        <dbReference type="ARBA" id="ARBA00022829"/>
    </source>
</evidence>
<sequence>MSQVLTFCVQPQVQLRFLCPDDIEQVKKLCTEWFPIDYPDAWYQEITSNSKFYSLAATYHSRIIGFIVSEIKLISNMNKEDCDILASFYPDTAQAAYILSLGVVEDYRKHGIGILRKYADLS</sequence>
<keyword evidence="4" id="KW-0156">Chromatin regulator</keyword>
<dbReference type="EC" id="2.3.1.48" evidence="1"/>
<comment type="catalytic activity">
    <reaction evidence="10">
        <text>N-terminal L-methionyl-[transmembrane protein] + acetyl-CoA = N-terminal N(alpha)-acetyl-L-methionyl-[transmembrane protein] + CoA + H(+)</text>
        <dbReference type="Rhea" id="RHEA:50604"/>
        <dbReference type="Rhea" id="RHEA-COMP:12745"/>
        <dbReference type="Rhea" id="RHEA-COMP:12746"/>
        <dbReference type="ChEBI" id="CHEBI:15378"/>
        <dbReference type="ChEBI" id="CHEBI:57287"/>
        <dbReference type="ChEBI" id="CHEBI:57288"/>
        <dbReference type="ChEBI" id="CHEBI:64731"/>
        <dbReference type="ChEBI" id="CHEBI:133414"/>
        <dbReference type="EC" id="2.3.1.259"/>
    </reaction>
</comment>
<evidence type="ECO:0000256" key="10">
    <source>
        <dbReference type="ARBA" id="ARBA00048848"/>
    </source>
</evidence>
<protein>
    <recommendedName>
        <fullName evidence="8">N-alpha-acetyltransferase 60</fullName>
        <ecNumber evidence="7">2.3.1.259</ecNumber>
        <ecNumber evidence="1">2.3.1.48</ecNumber>
    </recommendedName>
</protein>
<keyword evidence="2" id="KW-0808">Transferase</keyword>
<dbReference type="EMBL" id="VSWD01000010">
    <property type="protein sequence ID" value="KAK3089788.1"/>
    <property type="molecule type" value="Genomic_DNA"/>
</dbReference>
<evidence type="ECO:0000256" key="8">
    <source>
        <dbReference type="ARBA" id="ARBA00026144"/>
    </source>
</evidence>
<keyword evidence="13" id="KW-1185">Reference proteome</keyword>
<dbReference type="GO" id="GO:0000139">
    <property type="term" value="C:Golgi membrane"/>
    <property type="evidence" value="ECO:0007669"/>
    <property type="project" value="TreeGrafter"/>
</dbReference>
<evidence type="ECO:0000256" key="7">
    <source>
        <dbReference type="ARBA" id="ARBA00026111"/>
    </source>
</evidence>
<dbReference type="GO" id="GO:0007059">
    <property type="term" value="P:chromosome segregation"/>
    <property type="evidence" value="ECO:0007669"/>
    <property type="project" value="UniProtKB-KW"/>
</dbReference>
<proteinExistence type="inferred from homology"/>
<dbReference type="InterPro" id="IPR045141">
    <property type="entry name" value="NAA60-like"/>
</dbReference>
<evidence type="ECO:0000259" key="11">
    <source>
        <dbReference type="Pfam" id="PF00583"/>
    </source>
</evidence>
<gene>
    <name evidence="12" type="ORF">FSP39_006543</name>
</gene>
<dbReference type="InterPro" id="IPR000182">
    <property type="entry name" value="GNAT_dom"/>
</dbReference>
<dbReference type="CDD" id="cd04301">
    <property type="entry name" value="NAT_SF"/>
    <property type="match status" value="1"/>
</dbReference>
<evidence type="ECO:0000256" key="2">
    <source>
        <dbReference type="ARBA" id="ARBA00022679"/>
    </source>
</evidence>
<dbReference type="AlphaFoldDB" id="A0AA89BW84"/>
<reference evidence="12" key="1">
    <citation type="submission" date="2019-08" db="EMBL/GenBank/DDBJ databases">
        <title>The improved chromosome-level genome for the pearl oyster Pinctada fucata martensii using PacBio sequencing and Hi-C.</title>
        <authorList>
            <person name="Zheng Z."/>
        </authorList>
    </citation>
    <scope>NUCLEOTIDE SEQUENCE</scope>
    <source>
        <strain evidence="12">ZZ-2019</strain>
        <tissue evidence="12">Adductor muscle</tissue>
    </source>
</reference>
<dbReference type="GO" id="GO:0120518">
    <property type="term" value="F:protein N-terminal-methionine acetyltransferase activity"/>
    <property type="evidence" value="ECO:0007669"/>
    <property type="project" value="UniProtKB-EC"/>
</dbReference>
<dbReference type="PANTHER" id="PTHR14744">
    <property type="entry name" value="N-ALPHA-ACETYLTRANSFERASE 60"/>
    <property type="match status" value="1"/>
</dbReference>
<dbReference type="Gene3D" id="3.40.630.30">
    <property type="match status" value="1"/>
</dbReference>
<dbReference type="SUPFAM" id="SSF55729">
    <property type="entry name" value="Acyl-CoA N-acyltransferases (Nat)"/>
    <property type="match status" value="1"/>
</dbReference>
<accession>A0AA89BW84</accession>
<evidence type="ECO:0000256" key="1">
    <source>
        <dbReference type="ARBA" id="ARBA00013184"/>
    </source>
</evidence>
<evidence type="ECO:0000256" key="6">
    <source>
        <dbReference type="ARBA" id="ARBA00025774"/>
    </source>
</evidence>
<dbReference type="EC" id="2.3.1.259" evidence="7"/>
<dbReference type="GO" id="GO:0004402">
    <property type="term" value="F:histone acetyltransferase activity"/>
    <property type="evidence" value="ECO:0007669"/>
    <property type="project" value="TreeGrafter"/>
</dbReference>
<name>A0AA89BW84_PINIB</name>
<dbReference type="InterPro" id="IPR016181">
    <property type="entry name" value="Acyl_CoA_acyltransferase"/>
</dbReference>
<comment type="catalytic activity">
    <reaction evidence="9">
        <text>L-lysyl-[protein] + acetyl-CoA = N(6)-acetyl-L-lysyl-[protein] + CoA + H(+)</text>
        <dbReference type="Rhea" id="RHEA:45948"/>
        <dbReference type="Rhea" id="RHEA-COMP:9752"/>
        <dbReference type="Rhea" id="RHEA-COMP:10731"/>
        <dbReference type="ChEBI" id="CHEBI:15378"/>
        <dbReference type="ChEBI" id="CHEBI:29969"/>
        <dbReference type="ChEBI" id="CHEBI:57287"/>
        <dbReference type="ChEBI" id="CHEBI:57288"/>
        <dbReference type="ChEBI" id="CHEBI:61930"/>
        <dbReference type="EC" id="2.3.1.48"/>
    </reaction>
</comment>
<evidence type="ECO:0000313" key="12">
    <source>
        <dbReference type="EMBL" id="KAK3089788.1"/>
    </source>
</evidence>
<dbReference type="Proteomes" id="UP001186944">
    <property type="component" value="Unassembled WGS sequence"/>
</dbReference>
<evidence type="ECO:0000256" key="9">
    <source>
        <dbReference type="ARBA" id="ARBA00048017"/>
    </source>
</evidence>
<evidence type="ECO:0000256" key="4">
    <source>
        <dbReference type="ARBA" id="ARBA00022853"/>
    </source>
</evidence>
<feature type="domain" description="N-acetyltransferase" evidence="11">
    <location>
        <begin position="25"/>
        <end position="113"/>
    </location>
</feature>
<comment type="caution">
    <text evidence="12">The sequence shown here is derived from an EMBL/GenBank/DDBJ whole genome shotgun (WGS) entry which is preliminary data.</text>
</comment>
<keyword evidence="5" id="KW-0012">Acyltransferase</keyword>
<dbReference type="PANTHER" id="PTHR14744:SF15">
    <property type="entry name" value="N-ALPHA-ACETYLTRANSFERASE 60"/>
    <property type="match status" value="1"/>
</dbReference>
<dbReference type="Pfam" id="PF00583">
    <property type="entry name" value="Acetyltransf_1"/>
    <property type="match status" value="1"/>
</dbReference>